<accession>A0A9D1DI76</accession>
<feature type="transmembrane region" description="Helical" evidence="7">
    <location>
        <begin position="187"/>
        <end position="208"/>
    </location>
</feature>
<evidence type="ECO:0000256" key="5">
    <source>
        <dbReference type="ARBA" id="ARBA00022989"/>
    </source>
</evidence>
<dbReference type="Gene3D" id="1.10.3720.10">
    <property type="entry name" value="MetI-like"/>
    <property type="match status" value="1"/>
</dbReference>
<dbReference type="SUPFAM" id="SSF161098">
    <property type="entry name" value="MetI-like"/>
    <property type="match status" value="1"/>
</dbReference>
<dbReference type="AlphaFoldDB" id="A0A9D1DI76"/>
<keyword evidence="5 7" id="KW-1133">Transmembrane helix</keyword>
<comment type="caution">
    <text evidence="9">The sequence shown here is derived from an EMBL/GenBank/DDBJ whole genome shotgun (WGS) entry which is preliminary data.</text>
</comment>
<dbReference type="Proteomes" id="UP000824239">
    <property type="component" value="Unassembled WGS sequence"/>
</dbReference>
<evidence type="ECO:0000256" key="3">
    <source>
        <dbReference type="ARBA" id="ARBA00022475"/>
    </source>
</evidence>
<keyword evidence="4 7" id="KW-0812">Transmembrane</keyword>
<evidence type="ECO:0000259" key="8">
    <source>
        <dbReference type="PROSITE" id="PS50928"/>
    </source>
</evidence>
<protein>
    <submittedName>
        <fullName evidence="9">Carbohydrate ABC transporter permease</fullName>
    </submittedName>
</protein>
<evidence type="ECO:0000313" key="9">
    <source>
        <dbReference type="EMBL" id="HIR51087.1"/>
    </source>
</evidence>
<keyword evidence="6 7" id="KW-0472">Membrane</keyword>
<proteinExistence type="inferred from homology"/>
<keyword evidence="3" id="KW-1003">Cell membrane</keyword>
<comment type="similarity">
    <text evidence="7">Belongs to the binding-protein-dependent transport system permease family.</text>
</comment>
<evidence type="ECO:0000256" key="4">
    <source>
        <dbReference type="ARBA" id="ARBA00022692"/>
    </source>
</evidence>
<dbReference type="InterPro" id="IPR000515">
    <property type="entry name" value="MetI-like"/>
</dbReference>
<dbReference type="GO" id="GO:0055085">
    <property type="term" value="P:transmembrane transport"/>
    <property type="evidence" value="ECO:0007669"/>
    <property type="project" value="InterPro"/>
</dbReference>
<feature type="domain" description="ABC transmembrane type-1" evidence="8">
    <location>
        <begin position="79"/>
        <end position="282"/>
    </location>
</feature>
<organism evidence="9 10">
    <name type="scientific">Candidatus Avoscillospira avicola</name>
    <dbReference type="NCBI Taxonomy" id="2840706"/>
    <lineage>
        <taxon>Bacteria</taxon>
        <taxon>Bacillati</taxon>
        <taxon>Bacillota</taxon>
        <taxon>Clostridia</taxon>
        <taxon>Eubacteriales</taxon>
        <taxon>Oscillospiraceae</taxon>
        <taxon>Oscillospiraceae incertae sedis</taxon>
        <taxon>Candidatus Avoscillospira</taxon>
    </lineage>
</organism>
<dbReference type="PROSITE" id="PS50928">
    <property type="entry name" value="ABC_TM1"/>
    <property type="match status" value="1"/>
</dbReference>
<feature type="transmembrane region" description="Helical" evidence="7">
    <location>
        <begin position="114"/>
        <end position="134"/>
    </location>
</feature>
<name>A0A9D1DI76_9FIRM</name>
<dbReference type="EMBL" id="DVHE01000057">
    <property type="protein sequence ID" value="HIR51087.1"/>
    <property type="molecule type" value="Genomic_DNA"/>
</dbReference>
<dbReference type="PANTHER" id="PTHR43744:SF9">
    <property type="entry name" value="POLYGALACTURONAN_RHAMNOGALACTURONAN TRANSPORT SYSTEM PERMEASE PROTEIN YTCP"/>
    <property type="match status" value="1"/>
</dbReference>
<feature type="transmembrane region" description="Helical" evidence="7">
    <location>
        <begin position="146"/>
        <end position="166"/>
    </location>
</feature>
<evidence type="ECO:0000313" key="10">
    <source>
        <dbReference type="Proteomes" id="UP000824239"/>
    </source>
</evidence>
<keyword evidence="2 7" id="KW-0813">Transport</keyword>
<dbReference type="InterPro" id="IPR035906">
    <property type="entry name" value="MetI-like_sf"/>
</dbReference>
<feature type="transmembrane region" description="Helical" evidence="7">
    <location>
        <begin position="83"/>
        <end position="102"/>
    </location>
</feature>
<dbReference type="GO" id="GO:0005886">
    <property type="term" value="C:plasma membrane"/>
    <property type="evidence" value="ECO:0007669"/>
    <property type="project" value="UniProtKB-SubCell"/>
</dbReference>
<sequence length="297" mass="33836">MATIAVRKKRRRITAFDVALYIFFTLVAFVMLYPLWSVLIGSLMPYNEYVTNTLKLWAPNPTLESYKVFFGQEEFFKPLINSIIYTVGGTVLSMIVTTMAAYALSKKRLVGRNALMYIFFFTTLFTGGIIPVYITMKSYHLLDSLLSVILLTTVNTIYLIILRTHFMSIPADIEEAAMIDGANDFTTLFRIMLPMSKPILATLVLFYAVDKWNDFYNPLFLIRSEEHQVLQVILYNILFVGTQNPMKNQFTMISQSNVASETMRMAAVIAVTLPILLVYPFLQKHFVKGVMVGSIKG</sequence>
<feature type="transmembrane region" description="Helical" evidence="7">
    <location>
        <begin position="18"/>
        <end position="36"/>
    </location>
</feature>
<gene>
    <name evidence="9" type="ORF">IAA53_07360</name>
</gene>
<reference evidence="9" key="2">
    <citation type="journal article" date="2021" name="PeerJ">
        <title>Extensive microbial diversity within the chicken gut microbiome revealed by metagenomics and culture.</title>
        <authorList>
            <person name="Gilroy R."/>
            <person name="Ravi A."/>
            <person name="Getino M."/>
            <person name="Pursley I."/>
            <person name="Horton D.L."/>
            <person name="Alikhan N.F."/>
            <person name="Baker D."/>
            <person name="Gharbi K."/>
            <person name="Hall N."/>
            <person name="Watson M."/>
            <person name="Adriaenssens E.M."/>
            <person name="Foster-Nyarko E."/>
            <person name="Jarju S."/>
            <person name="Secka A."/>
            <person name="Antonio M."/>
            <person name="Oren A."/>
            <person name="Chaudhuri R.R."/>
            <person name="La Ragione R."/>
            <person name="Hildebrand F."/>
            <person name="Pallen M.J."/>
        </authorList>
    </citation>
    <scope>NUCLEOTIDE SEQUENCE</scope>
    <source>
        <strain evidence="9">ChiBcec15-4380</strain>
    </source>
</reference>
<dbReference type="PANTHER" id="PTHR43744">
    <property type="entry name" value="ABC TRANSPORTER PERMEASE PROTEIN MG189-RELATED-RELATED"/>
    <property type="match status" value="1"/>
</dbReference>
<dbReference type="CDD" id="cd06261">
    <property type="entry name" value="TM_PBP2"/>
    <property type="match status" value="1"/>
</dbReference>
<comment type="subcellular location">
    <subcellularLocation>
        <location evidence="1 7">Cell membrane</location>
        <topology evidence="1 7">Multi-pass membrane protein</topology>
    </subcellularLocation>
</comment>
<evidence type="ECO:0000256" key="2">
    <source>
        <dbReference type="ARBA" id="ARBA00022448"/>
    </source>
</evidence>
<feature type="transmembrane region" description="Helical" evidence="7">
    <location>
        <begin position="265"/>
        <end position="282"/>
    </location>
</feature>
<dbReference type="Pfam" id="PF00528">
    <property type="entry name" value="BPD_transp_1"/>
    <property type="match status" value="1"/>
</dbReference>
<evidence type="ECO:0000256" key="6">
    <source>
        <dbReference type="ARBA" id="ARBA00023136"/>
    </source>
</evidence>
<evidence type="ECO:0000256" key="1">
    <source>
        <dbReference type="ARBA" id="ARBA00004651"/>
    </source>
</evidence>
<reference evidence="9" key="1">
    <citation type="submission" date="2020-10" db="EMBL/GenBank/DDBJ databases">
        <authorList>
            <person name="Gilroy R."/>
        </authorList>
    </citation>
    <scope>NUCLEOTIDE SEQUENCE</scope>
    <source>
        <strain evidence="9">ChiBcec15-4380</strain>
    </source>
</reference>
<evidence type="ECO:0000256" key="7">
    <source>
        <dbReference type="RuleBase" id="RU363032"/>
    </source>
</evidence>